<protein>
    <submittedName>
        <fullName evidence="2">Uncharacterized protein</fullName>
    </submittedName>
</protein>
<proteinExistence type="predicted"/>
<keyword evidence="1" id="KW-1133">Transmembrane helix</keyword>
<keyword evidence="1" id="KW-0472">Membrane</keyword>
<organism evidence="2">
    <name type="scientific">marine sediment metagenome</name>
    <dbReference type="NCBI Taxonomy" id="412755"/>
    <lineage>
        <taxon>unclassified sequences</taxon>
        <taxon>metagenomes</taxon>
        <taxon>ecological metagenomes</taxon>
    </lineage>
</organism>
<dbReference type="AlphaFoldDB" id="A0A0F9SCC0"/>
<sequence length="325" mass="36354">MIALEVPSRSPSLLALASSVPIGQRGLVHIWGRNDMPMDQKMGISWEVKGPDGMVVEAYSDWQLFNTDPGDEHEFIGDRFDLDREGTYTLEANLLMNRDSPVVVDRYQGGLVTVERVAIPPEYVLKQHVIYPWAYTFEGDAEICTFEFKLTPEQIPVYSWLGERIIDSFVGELEKDGSRLLELNVYEDTTPTFWTNYRVEVTATASPLLWTAIILGVLAILFVIAVIFAIKTIDKVFFNRKVLDEETIKAFSRETLIAMILDLEPETPPETLEVKTDQELRDLLNQILAGKAPVAWWPLAVLGGVAILGAGAAVALVTRSRRSGP</sequence>
<accession>A0A0F9SCC0</accession>
<gene>
    <name evidence="2" type="ORF">LCGC14_0791670</name>
</gene>
<feature type="transmembrane region" description="Helical" evidence="1">
    <location>
        <begin position="295"/>
        <end position="317"/>
    </location>
</feature>
<feature type="transmembrane region" description="Helical" evidence="1">
    <location>
        <begin position="208"/>
        <end position="230"/>
    </location>
</feature>
<name>A0A0F9SCC0_9ZZZZ</name>
<dbReference type="EMBL" id="LAZR01002093">
    <property type="protein sequence ID" value="KKN34651.1"/>
    <property type="molecule type" value="Genomic_DNA"/>
</dbReference>
<comment type="caution">
    <text evidence="2">The sequence shown here is derived from an EMBL/GenBank/DDBJ whole genome shotgun (WGS) entry which is preliminary data.</text>
</comment>
<reference evidence="2" key="1">
    <citation type="journal article" date="2015" name="Nature">
        <title>Complex archaea that bridge the gap between prokaryotes and eukaryotes.</title>
        <authorList>
            <person name="Spang A."/>
            <person name="Saw J.H."/>
            <person name="Jorgensen S.L."/>
            <person name="Zaremba-Niedzwiedzka K."/>
            <person name="Martijn J."/>
            <person name="Lind A.E."/>
            <person name="van Eijk R."/>
            <person name="Schleper C."/>
            <person name="Guy L."/>
            <person name="Ettema T.J."/>
        </authorList>
    </citation>
    <scope>NUCLEOTIDE SEQUENCE</scope>
</reference>
<keyword evidence="1" id="KW-0812">Transmembrane</keyword>
<evidence type="ECO:0000256" key="1">
    <source>
        <dbReference type="SAM" id="Phobius"/>
    </source>
</evidence>
<evidence type="ECO:0000313" key="2">
    <source>
        <dbReference type="EMBL" id="KKN34651.1"/>
    </source>
</evidence>